<gene>
    <name evidence="2" type="ORF">Trco_003682</name>
</gene>
<dbReference type="Proteomes" id="UP000827724">
    <property type="component" value="Unassembled WGS sequence"/>
</dbReference>
<organism evidence="2 3">
    <name type="scientific">Trichoderma cornu-damae</name>
    <dbReference type="NCBI Taxonomy" id="654480"/>
    <lineage>
        <taxon>Eukaryota</taxon>
        <taxon>Fungi</taxon>
        <taxon>Dikarya</taxon>
        <taxon>Ascomycota</taxon>
        <taxon>Pezizomycotina</taxon>
        <taxon>Sordariomycetes</taxon>
        <taxon>Hypocreomycetidae</taxon>
        <taxon>Hypocreales</taxon>
        <taxon>Hypocreaceae</taxon>
        <taxon>Trichoderma</taxon>
    </lineage>
</organism>
<feature type="compositionally biased region" description="Low complexity" evidence="1">
    <location>
        <begin position="16"/>
        <end position="27"/>
    </location>
</feature>
<evidence type="ECO:0000313" key="3">
    <source>
        <dbReference type="Proteomes" id="UP000827724"/>
    </source>
</evidence>
<feature type="region of interest" description="Disordered" evidence="1">
    <location>
        <begin position="327"/>
        <end position="355"/>
    </location>
</feature>
<comment type="caution">
    <text evidence="2">The sequence shown here is derived from an EMBL/GenBank/DDBJ whole genome shotgun (WGS) entry which is preliminary data.</text>
</comment>
<feature type="region of interest" description="Disordered" evidence="1">
    <location>
        <begin position="253"/>
        <end position="285"/>
    </location>
</feature>
<keyword evidence="3" id="KW-1185">Reference proteome</keyword>
<reference evidence="2" key="1">
    <citation type="submission" date="2021-08" db="EMBL/GenBank/DDBJ databases">
        <title>Chromosome-Level Trichoderma cornu-damae using Hi-C Data.</title>
        <authorList>
            <person name="Kim C.S."/>
        </authorList>
    </citation>
    <scope>NUCLEOTIDE SEQUENCE</scope>
    <source>
        <strain evidence="2">KA19-0412C</strain>
    </source>
</reference>
<sequence>MDEEQPSSPTSPCPTPGASASTSSQPTYTTAGTIYNPRSSQRLQPPTRRGRVLKWASEKKPVPFPIKIGSSHVAAHPDDPPLEVSSSMSLGSTMAAWAAPKPWQASKACPACPACQYSPLQQNHDRAFYPLTNLDPAAAMFPPPGLDYPQPLEMQPPPPFLRHVDFKKAPPYAPSIFGEPRMSPFYEPIYIDDEDDSVTNALMNMTVKSLHNLASYPNPYQKSAQKALLRGARPKAGAGPGVPPRLGTPFTYLNGADQAGGRGHSIDGPASVSRQALSDPVSCRQDYHEVRPSARFTASEAVQSAGYQTFVESRYSTPSIGSDSISDAYSSSSMGLAVGPGAPKPLTAGPPGQRQYRRSTFESTFRALHTMPETSQETRPSYEVFFRMLNTMPMTPEELAADEEELNATFDSIFSTSHAIPIEDESEGVEDEADGADAQVEGEKPVLISPDTLLYLTVHSDPVPPLRADKAARRSIPPMWPDWPLGGRGREVFCGDEKRHWPSAPMFPESFGYPRRLTDVDLRERSLRLNMQWYAGLFGDMYIFPKPAPYACLPVVRNVYGAVGDGRPTQSRLTATDKGKWPARSMSFQPSKRDITNNLALLDEVLSRAT</sequence>
<proteinExistence type="predicted"/>
<evidence type="ECO:0000256" key="1">
    <source>
        <dbReference type="SAM" id="MobiDB-lite"/>
    </source>
</evidence>
<dbReference type="OrthoDB" id="4588713at2759"/>
<dbReference type="AlphaFoldDB" id="A0A9P8TW77"/>
<name>A0A9P8TW77_9HYPO</name>
<evidence type="ECO:0000313" key="2">
    <source>
        <dbReference type="EMBL" id="KAH6607369.1"/>
    </source>
</evidence>
<protein>
    <submittedName>
        <fullName evidence="2">Uncharacterized protein</fullName>
    </submittedName>
</protein>
<dbReference type="EMBL" id="JAIWOZ010000003">
    <property type="protein sequence ID" value="KAH6607369.1"/>
    <property type="molecule type" value="Genomic_DNA"/>
</dbReference>
<feature type="region of interest" description="Disordered" evidence="1">
    <location>
        <begin position="1"/>
        <end position="56"/>
    </location>
</feature>
<accession>A0A9P8TW77</accession>
<feature type="compositionally biased region" description="Polar residues" evidence="1">
    <location>
        <begin position="28"/>
        <end position="44"/>
    </location>
</feature>